<feature type="region of interest" description="Disordered" evidence="1">
    <location>
        <begin position="465"/>
        <end position="598"/>
    </location>
</feature>
<feature type="region of interest" description="Disordered" evidence="1">
    <location>
        <begin position="373"/>
        <end position="406"/>
    </location>
</feature>
<evidence type="ECO:0000256" key="1">
    <source>
        <dbReference type="SAM" id="MobiDB-lite"/>
    </source>
</evidence>
<feature type="compositionally biased region" description="Low complexity" evidence="1">
    <location>
        <begin position="508"/>
        <end position="517"/>
    </location>
</feature>
<sequence>MLMIIREEASKVDEVMETGEQIPPMAGSLSEGSYGQSGETFGALENQGILSQAMGSELLPDFDKVVIAEMIDGDNPTNLIEATALSFLSHTPPHNTPSSYGAPGVAKRGRHLGPANNTLERQNDVHNWGGRHANTSASHKSHEVISNGKIKIRQDDSSQDILSSSFSDMRMADTKCSHDREKPSLDKVSLTEETKRKGALRLESCATLEAAGLISYEQKHMIKDLLILGENEDLHIALDEFAITRDARKIQKIMETACCNTTKQAKNLSGDEAYSSSSSNRKRDKLQRKNLEARLRENSGSPFMELDSQGSLPSSFGASFLSGNRQPNMSGVSIDSDELEGVAAAAAIAASAVGGSIDTETMFLLARSPGTTAASRMGAPLDTSTSPRLNDLKRTAPLGSTRHRSNEWHTSDDVAFHLDLDGVLDDTESIFHQGGALFDEDDDSILLQPNSQPRLLVKINAHTLNEKDNGGGYEDDTSKNTTKKKAATPKASKEKKTKKTPKSKESVTPKTASPAKSTKPKKETTPKRPRKKDAAETPPTKRKTSGTKTKSTKKSTTNDAVKKNTSGEDSMGGIDPSQNDQVSTNKKQEKDKTPRVIPATVNGSVSSTAAIIPPLEELAETPAPVYDALINYPRAKARGARHCVMCGRAPAPDGQEEGTDAQNTVLSTETTLANAPTEPTASALTNPSAPPSINASPSSQAAVSTHVTQPISTNHQSMSTEQNSGAPTSVLANTTQPEHAVQTAPVAVTTDMTDDPLINLPIPDPNAAPVVIPKQNKDVCRECDKATWHHALTGCYFKWCKGCKRFRNLIAFKGKIAASKCDHCRARGREGYMRRKEIPECFEPAAGISTAQETPHTMEDTQMTSAPSASTTAEPLVNTPISPISAVAPFIPGTEAVSNSHQTPVTMADVQMESVHVI</sequence>
<evidence type="ECO:0000313" key="2">
    <source>
        <dbReference type="EMBL" id="CAE0370447.1"/>
    </source>
</evidence>
<proteinExistence type="predicted"/>
<feature type="region of interest" description="Disordered" evidence="1">
    <location>
        <begin position="269"/>
        <end position="288"/>
    </location>
</feature>
<name>A0A7S3K2C4_9STRA</name>
<feature type="region of interest" description="Disordered" evidence="1">
    <location>
        <begin position="672"/>
        <end position="738"/>
    </location>
</feature>
<feature type="compositionally biased region" description="Polar residues" evidence="1">
    <location>
        <begin position="703"/>
        <end position="737"/>
    </location>
</feature>
<feature type="compositionally biased region" description="Low complexity" evidence="1">
    <location>
        <begin position="691"/>
        <end position="702"/>
    </location>
</feature>
<dbReference type="EMBL" id="HBIJ01016861">
    <property type="protein sequence ID" value="CAE0370447.1"/>
    <property type="molecule type" value="Transcribed_RNA"/>
</dbReference>
<feature type="compositionally biased region" description="Polar residues" evidence="1">
    <location>
        <begin position="672"/>
        <end position="686"/>
    </location>
</feature>
<feature type="compositionally biased region" description="Basic residues" evidence="1">
    <location>
        <begin position="540"/>
        <end position="553"/>
    </location>
</feature>
<feature type="region of interest" description="Disordered" evidence="1">
    <location>
        <begin position="107"/>
        <end position="143"/>
    </location>
</feature>
<protein>
    <submittedName>
        <fullName evidence="2">Uncharacterized protein</fullName>
    </submittedName>
</protein>
<feature type="compositionally biased region" description="Basic residues" evidence="1">
    <location>
        <begin position="481"/>
        <end position="501"/>
    </location>
</feature>
<accession>A0A7S3K2C4</accession>
<organism evidence="2">
    <name type="scientific">Aureoumbra lagunensis</name>
    <dbReference type="NCBI Taxonomy" id="44058"/>
    <lineage>
        <taxon>Eukaryota</taxon>
        <taxon>Sar</taxon>
        <taxon>Stramenopiles</taxon>
        <taxon>Ochrophyta</taxon>
        <taxon>Pelagophyceae</taxon>
        <taxon>Pelagomonadales</taxon>
        <taxon>Aureoumbra</taxon>
    </lineage>
</organism>
<feature type="compositionally biased region" description="Polar residues" evidence="1">
    <location>
        <begin position="576"/>
        <end position="585"/>
    </location>
</feature>
<dbReference type="AlphaFoldDB" id="A0A7S3K2C4"/>
<reference evidence="2" key="1">
    <citation type="submission" date="2021-01" db="EMBL/GenBank/DDBJ databases">
        <authorList>
            <person name="Corre E."/>
            <person name="Pelletier E."/>
            <person name="Niang G."/>
            <person name="Scheremetjew M."/>
            <person name="Finn R."/>
            <person name="Kale V."/>
            <person name="Holt S."/>
            <person name="Cochrane G."/>
            <person name="Meng A."/>
            <person name="Brown T."/>
            <person name="Cohen L."/>
        </authorList>
    </citation>
    <scope>NUCLEOTIDE SEQUENCE</scope>
    <source>
        <strain evidence="2">CCMP1510</strain>
    </source>
</reference>
<gene>
    <name evidence="2" type="ORF">ALAG00032_LOCUS11225</name>
</gene>